<protein>
    <submittedName>
        <fullName evidence="2">Uncharacterized protein</fullName>
    </submittedName>
</protein>
<dbReference type="Proteomes" id="UP001362999">
    <property type="component" value="Unassembled WGS sequence"/>
</dbReference>
<evidence type="ECO:0000256" key="1">
    <source>
        <dbReference type="SAM" id="MobiDB-lite"/>
    </source>
</evidence>
<dbReference type="AlphaFoldDB" id="A0AAW0CTF4"/>
<accession>A0AAW0CTF4</accession>
<sequence>MSTNAPHTGPEGPAGPTGPMTIPQSSAANVPEDLRDRESIILECDKIVELFRNGKISKAVAGTKIMQAIPTSFTVGGPGEQAFQAYLEILDQTAQQLAIAGGEGGGSGQPPSRFCLHYFGFLLPQALSY</sequence>
<reference evidence="2 3" key="1">
    <citation type="journal article" date="2024" name="J Genomics">
        <title>Draft genome sequencing and assembly of Favolaschia claudopus CIRM-BRFM 2984 isolated from oak limbs.</title>
        <authorList>
            <person name="Navarro D."/>
            <person name="Drula E."/>
            <person name="Chaduli D."/>
            <person name="Cazenave R."/>
            <person name="Ahrendt S."/>
            <person name="Wang J."/>
            <person name="Lipzen A."/>
            <person name="Daum C."/>
            <person name="Barry K."/>
            <person name="Grigoriev I.V."/>
            <person name="Favel A."/>
            <person name="Rosso M.N."/>
            <person name="Martin F."/>
        </authorList>
    </citation>
    <scope>NUCLEOTIDE SEQUENCE [LARGE SCALE GENOMIC DNA]</scope>
    <source>
        <strain evidence="2 3">CIRM-BRFM 2984</strain>
    </source>
</reference>
<evidence type="ECO:0000313" key="3">
    <source>
        <dbReference type="Proteomes" id="UP001362999"/>
    </source>
</evidence>
<gene>
    <name evidence="2" type="ORF">R3P38DRAFT_2890422</name>
</gene>
<proteinExistence type="predicted"/>
<feature type="compositionally biased region" description="Low complexity" evidence="1">
    <location>
        <begin position="1"/>
        <end position="11"/>
    </location>
</feature>
<feature type="region of interest" description="Disordered" evidence="1">
    <location>
        <begin position="1"/>
        <end position="32"/>
    </location>
</feature>
<keyword evidence="3" id="KW-1185">Reference proteome</keyword>
<comment type="caution">
    <text evidence="2">The sequence shown here is derived from an EMBL/GenBank/DDBJ whole genome shotgun (WGS) entry which is preliminary data.</text>
</comment>
<organism evidence="2 3">
    <name type="scientific">Favolaschia claudopus</name>
    <dbReference type="NCBI Taxonomy" id="2862362"/>
    <lineage>
        <taxon>Eukaryota</taxon>
        <taxon>Fungi</taxon>
        <taxon>Dikarya</taxon>
        <taxon>Basidiomycota</taxon>
        <taxon>Agaricomycotina</taxon>
        <taxon>Agaricomycetes</taxon>
        <taxon>Agaricomycetidae</taxon>
        <taxon>Agaricales</taxon>
        <taxon>Marasmiineae</taxon>
        <taxon>Mycenaceae</taxon>
        <taxon>Favolaschia</taxon>
    </lineage>
</organism>
<name>A0AAW0CTF4_9AGAR</name>
<dbReference type="EMBL" id="JAWWNJ010000013">
    <property type="protein sequence ID" value="KAK7042427.1"/>
    <property type="molecule type" value="Genomic_DNA"/>
</dbReference>
<evidence type="ECO:0000313" key="2">
    <source>
        <dbReference type="EMBL" id="KAK7042427.1"/>
    </source>
</evidence>